<sequence>MESPAKGDGRQGVKASQKHIEFQLQREKTYTRELEEKIKTQLAHIAKLEQDKAELRREMITLVEEEKKKTKLEERCHMLQKELAEKQTALIGEQKRVTSIECEKEQIRRDAHTSIAKWCEAEKQWIAENDALQKDLEESRDAFAKLKCDYEALTTERDDVLKQLHREKEHCSRLESVSETTEKKIAALHSRIESLQNDIYTRDETLFKLDEAGTKWQEICHSKDEEIKALEVQVAKQSDTIENLQNTISTLNQRIEATKMINMEEKCRVDKVSCDLRECEKENKLLQLELDTLRRDLDYASQNATKHQELVTDLRAKLLSSTEQMKEKNTEVRKQELIISQLTADLKKMERDRTDGSYLVNSLQTQLQSLQDALSEAQSNVKTLVAEKLIFESELQQVKTSFEVRDEAVVLMKSELEDKIESLRADVRNLESEVSERQNVINSITKQLGEANVRNEELYGKVLKHSDLSVQLRGECDNLQNERNKLCQDLLILEENVCRYTLCDEYSEMICDTLMIHAVEVTSVLKVYFGEISRLENNLKELASEKLAGENKFTLVEAALREELQLLKEREAEKANEIATGEMNIVTLEEKVKMHEETIFALKKEVNLHQGRCDELQNIEKLLSEKVVDAENLIRQMSTAAEKDVYLSQYTTKWLHNTIESVTLFCDGFCTYLSEKTDFILGEFNNLHVIETMKILEAYNFSKTSQKDTEEKCTRLLCKVSDLELRLAKAEKSFANQSEGFLIKIRSTVRERELAEKARDDALHKLKCMSEDHLIHCNADGERIKELLSLLHTEKQNRQLMEEKVQKLRKNLDYELGRKKEYKEALEEVKAKREEAERYRATEKDWAMRAIERANEEVNYWVRSFDKLKYMLDELSKRSGARVSAMDQATIKTFEEAKSRLTLRDHDVNVISQEEKNHGEKRQRKE</sequence>
<dbReference type="SUPFAM" id="SSF90257">
    <property type="entry name" value="Myosin rod fragments"/>
    <property type="match status" value="1"/>
</dbReference>
<keyword evidence="1" id="KW-0175">Coiled coil</keyword>
<feature type="coiled-coil region" evidence="1">
    <location>
        <begin position="784"/>
        <end position="842"/>
    </location>
</feature>
<dbReference type="Proteomes" id="UP000192257">
    <property type="component" value="Unassembled WGS sequence"/>
</dbReference>
<accession>A0A1X0P2I2</accession>
<feature type="coiled-coil region" evidence="1">
    <location>
        <begin position="31"/>
        <end position="89"/>
    </location>
</feature>
<dbReference type="OrthoDB" id="271872at2759"/>
<dbReference type="VEuPathDB" id="TriTrypDB:TM35_000061590"/>
<feature type="coiled-coil region" evidence="1">
    <location>
        <begin position="227"/>
        <end position="303"/>
    </location>
</feature>
<dbReference type="EMBL" id="NBCO01000006">
    <property type="protein sequence ID" value="ORC91154.1"/>
    <property type="molecule type" value="Genomic_DNA"/>
</dbReference>
<reference evidence="3 4" key="1">
    <citation type="submission" date="2017-03" db="EMBL/GenBank/DDBJ databases">
        <title>An alternative strategy for trypanosome survival in the mammalian bloodstream revealed through genome and transcriptome analysis of the ubiquitous bovine parasite Trypanosoma (Megatrypanum) theileri.</title>
        <authorList>
            <person name="Kelly S."/>
            <person name="Ivens A."/>
            <person name="Mott A."/>
            <person name="O'Neill E."/>
            <person name="Emms D."/>
            <person name="Macleod O."/>
            <person name="Voorheis P."/>
            <person name="Matthews J."/>
            <person name="Matthews K."/>
            <person name="Carrington M."/>
        </authorList>
    </citation>
    <scope>NUCLEOTIDE SEQUENCE [LARGE SCALE GENOMIC DNA]</scope>
    <source>
        <strain evidence="3">Edinburgh</strain>
    </source>
</reference>
<feature type="region of interest" description="Disordered" evidence="2">
    <location>
        <begin position="905"/>
        <end position="926"/>
    </location>
</feature>
<evidence type="ECO:0000313" key="3">
    <source>
        <dbReference type="EMBL" id="ORC91154.1"/>
    </source>
</evidence>
<evidence type="ECO:0000256" key="2">
    <source>
        <dbReference type="SAM" id="MobiDB-lite"/>
    </source>
</evidence>
<feature type="compositionally biased region" description="Basic and acidic residues" evidence="2">
    <location>
        <begin position="905"/>
        <end position="920"/>
    </location>
</feature>
<protein>
    <submittedName>
        <fullName evidence="3">BRCT domain-containing protein</fullName>
    </submittedName>
</protein>
<comment type="caution">
    <text evidence="3">The sequence shown here is derived from an EMBL/GenBank/DDBJ whole genome shotgun (WGS) entry which is preliminary data.</text>
</comment>
<feature type="coiled-coil region" evidence="1">
    <location>
        <begin position="525"/>
        <end position="605"/>
    </location>
</feature>
<evidence type="ECO:0000256" key="1">
    <source>
        <dbReference type="SAM" id="Coils"/>
    </source>
</evidence>
<proteinExistence type="predicted"/>
<name>A0A1X0P2I2_9TRYP</name>
<organism evidence="3 4">
    <name type="scientific">Trypanosoma theileri</name>
    <dbReference type="NCBI Taxonomy" id="67003"/>
    <lineage>
        <taxon>Eukaryota</taxon>
        <taxon>Discoba</taxon>
        <taxon>Euglenozoa</taxon>
        <taxon>Kinetoplastea</taxon>
        <taxon>Metakinetoplastina</taxon>
        <taxon>Trypanosomatida</taxon>
        <taxon>Trypanosomatidae</taxon>
        <taxon>Trypanosoma</taxon>
    </lineage>
</organism>
<dbReference type="GeneID" id="39982976"/>
<feature type="coiled-coil region" evidence="1">
    <location>
        <begin position="413"/>
        <end position="496"/>
    </location>
</feature>
<keyword evidence="4" id="KW-1185">Reference proteome</keyword>
<feature type="coiled-coil region" evidence="1">
    <location>
        <begin position="332"/>
        <end position="387"/>
    </location>
</feature>
<evidence type="ECO:0000313" key="4">
    <source>
        <dbReference type="Proteomes" id="UP000192257"/>
    </source>
</evidence>
<dbReference type="AlphaFoldDB" id="A0A1X0P2I2"/>
<gene>
    <name evidence="3" type="ORF">TM35_000061590</name>
</gene>
<feature type="coiled-coil region" evidence="1">
    <location>
        <begin position="122"/>
        <end position="198"/>
    </location>
</feature>
<dbReference type="RefSeq" id="XP_028885220.1">
    <property type="nucleotide sequence ID" value="XM_029023196.1"/>
</dbReference>